<proteinExistence type="predicted"/>
<dbReference type="OrthoDB" id="7867371at2"/>
<keyword evidence="3" id="KW-1185">Reference proteome</keyword>
<accession>A0A3S0I9G8</accession>
<evidence type="ECO:0000313" key="2">
    <source>
        <dbReference type="EMBL" id="RTR28341.1"/>
    </source>
</evidence>
<organism evidence="2 3">
    <name type="scientific">Deinococcus radiophilus</name>
    <dbReference type="NCBI Taxonomy" id="32062"/>
    <lineage>
        <taxon>Bacteria</taxon>
        <taxon>Thermotogati</taxon>
        <taxon>Deinococcota</taxon>
        <taxon>Deinococci</taxon>
        <taxon>Deinococcales</taxon>
        <taxon>Deinococcaceae</taxon>
        <taxon>Deinococcus</taxon>
    </lineage>
</organism>
<protein>
    <submittedName>
        <fullName evidence="2">Pyridoxamine 5'-phosphate oxidase family protein</fullName>
    </submittedName>
</protein>
<evidence type="ECO:0000259" key="1">
    <source>
        <dbReference type="Pfam" id="PF01243"/>
    </source>
</evidence>
<dbReference type="Proteomes" id="UP000277766">
    <property type="component" value="Unassembled WGS sequence"/>
</dbReference>
<dbReference type="AlphaFoldDB" id="A0A3S0I9G8"/>
<name>A0A3S0I9G8_9DEIO</name>
<reference evidence="2 3" key="1">
    <citation type="submission" date="2018-12" db="EMBL/GenBank/DDBJ databases">
        <title>Deinococcus radiophilus ATCC 27603 genome sequencing and assembly.</title>
        <authorList>
            <person name="Maclea K.S."/>
            <person name="Maynard C.R."/>
        </authorList>
    </citation>
    <scope>NUCLEOTIDE SEQUENCE [LARGE SCALE GENOMIC DNA]</scope>
    <source>
        <strain evidence="2 3">ATCC 27603</strain>
    </source>
</reference>
<feature type="domain" description="Pyridoxamine 5'-phosphate oxidase N-terminal" evidence="1">
    <location>
        <begin position="3"/>
        <end position="113"/>
    </location>
</feature>
<dbReference type="Gene3D" id="2.30.110.10">
    <property type="entry name" value="Electron Transport, Fmn-binding Protein, Chain A"/>
    <property type="match status" value="1"/>
</dbReference>
<dbReference type="RefSeq" id="WP_126351733.1">
    <property type="nucleotide sequence ID" value="NZ_CP086380.1"/>
</dbReference>
<comment type="caution">
    <text evidence="2">The sequence shown here is derived from an EMBL/GenBank/DDBJ whole genome shotgun (WGS) entry which is preliminary data.</text>
</comment>
<sequence length="164" mass="17962">MNLSDEMVQVLRNSVLAWLATVDADGWPNVSPKEIFAPYTDPAGITAAIAIADIASPISVSNLRINPRACLSAVDIFRQVGYKVQGHVRIIAPCDAAFTEVSRGLLELTGGQYLVRHVLLLEVEQVRRIMAPSYHLFPERSEAQRVAQAMQAYGVQPVEPPTHS</sequence>
<dbReference type="PANTHER" id="PTHR40660">
    <property type="entry name" value="5'-PHOSPHATE OXIDASE PUTATIVE DOMAIN-CONTAINING PROTEIN-RELATED"/>
    <property type="match status" value="1"/>
</dbReference>
<dbReference type="SUPFAM" id="SSF50475">
    <property type="entry name" value="FMN-binding split barrel"/>
    <property type="match status" value="1"/>
</dbReference>
<dbReference type="InterPro" id="IPR012349">
    <property type="entry name" value="Split_barrel_FMN-bd"/>
</dbReference>
<gene>
    <name evidence="2" type="ORF">EJ104_05390</name>
</gene>
<dbReference type="PANTHER" id="PTHR40660:SF1">
    <property type="entry name" value="5'-PHOSPHATE OXIDASE PUTATIVE DOMAIN-CONTAINING PROTEIN-RELATED"/>
    <property type="match status" value="1"/>
</dbReference>
<dbReference type="InterPro" id="IPR011576">
    <property type="entry name" value="Pyridox_Oxase_N"/>
</dbReference>
<evidence type="ECO:0000313" key="3">
    <source>
        <dbReference type="Proteomes" id="UP000277766"/>
    </source>
</evidence>
<dbReference type="Pfam" id="PF01243">
    <property type="entry name" value="PNPOx_N"/>
    <property type="match status" value="1"/>
</dbReference>
<dbReference type="EMBL" id="RXPE01000007">
    <property type="protein sequence ID" value="RTR28341.1"/>
    <property type="molecule type" value="Genomic_DNA"/>
</dbReference>